<feature type="transmembrane region" description="Helical" evidence="6">
    <location>
        <begin position="188"/>
        <end position="205"/>
    </location>
</feature>
<evidence type="ECO:0000259" key="7">
    <source>
        <dbReference type="PROSITE" id="PS51012"/>
    </source>
</evidence>
<feature type="transmembrane region" description="Helical" evidence="6">
    <location>
        <begin position="117"/>
        <end position="142"/>
    </location>
</feature>
<proteinExistence type="inferred from homology"/>
<keyword evidence="6" id="KW-1003">Cell membrane</keyword>
<dbReference type="PROSITE" id="PS51012">
    <property type="entry name" value="ABC_TM2"/>
    <property type="match status" value="1"/>
</dbReference>
<keyword evidence="6" id="KW-0813">Transport</keyword>
<dbReference type="PANTHER" id="PTHR43229:SF2">
    <property type="entry name" value="NODULATION PROTEIN J"/>
    <property type="match status" value="1"/>
</dbReference>
<evidence type="ECO:0000313" key="9">
    <source>
        <dbReference type="Proteomes" id="UP000249324"/>
    </source>
</evidence>
<gene>
    <name evidence="8" type="ORF">DIU77_011495</name>
</gene>
<organism evidence="8 9">
    <name type="scientific">Thermocrispum agreste</name>
    <dbReference type="NCBI Taxonomy" id="37925"/>
    <lineage>
        <taxon>Bacteria</taxon>
        <taxon>Bacillati</taxon>
        <taxon>Actinomycetota</taxon>
        <taxon>Actinomycetes</taxon>
        <taxon>Pseudonocardiales</taxon>
        <taxon>Pseudonocardiaceae</taxon>
        <taxon>Thermocrispum</taxon>
    </lineage>
</organism>
<evidence type="ECO:0000256" key="1">
    <source>
        <dbReference type="ARBA" id="ARBA00004141"/>
    </source>
</evidence>
<reference evidence="8 9" key="1">
    <citation type="journal article" date="2021" name="BMC Genomics">
        <title>Genome-resolved metagenome and metatranscriptome analyses of thermophilic composting reveal key bacterial players and their metabolic interactions.</title>
        <authorList>
            <person name="Braga L.P.P."/>
            <person name="Pereira R.V."/>
            <person name="Martins L.F."/>
            <person name="Moura L.M.S."/>
            <person name="Sanchez F.B."/>
            <person name="Patane J.S.L."/>
            <person name="da Silva A.M."/>
            <person name="Setubal J.C."/>
        </authorList>
    </citation>
    <scope>NUCLEOTIDE SEQUENCE [LARGE SCALE GENOMIC DNA]</scope>
    <source>
        <strain evidence="8">ZC4RG45</strain>
    </source>
</reference>
<evidence type="ECO:0000256" key="2">
    <source>
        <dbReference type="ARBA" id="ARBA00022692"/>
    </source>
</evidence>
<evidence type="ECO:0000256" key="4">
    <source>
        <dbReference type="ARBA" id="ARBA00023136"/>
    </source>
</evidence>
<feature type="transmembrane region" description="Helical" evidence="6">
    <location>
        <begin position="73"/>
        <end position="96"/>
    </location>
</feature>
<evidence type="ECO:0000313" key="8">
    <source>
        <dbReference type="EMBL" id="MFO7192856.1"/>
    </source>
</evidence>
<comment type="similarity">
    <text evidence="6">Belongs to the ABC-2 integral membrane protein family.</text>
</comment>
<keyword evidence="3 6" id="KW-1133">Transmembrane helix</keyword>
<dbReference type="PIRSF" id="PIRSF006648">
    <property type="entry name" value="DrrB"/>
    <property type="match status" value="1"/>
</dbReference>
<feature type="transmembrane region" description="Helical" evidence="6">
    <location>
        <begin position="251"/>
        <end position="270"/>
    </location>
</feature>
<dbReference type="InterPro" id="IPR000412">
    <property type="entry name" value="ABC_2_transport"/>
</dbReference>
<evidence type="ECO:0000256" key="6">
    <source>
        <dbReference type="RuleBase" id="RU361157"/>
    </source>
</evidence>
<feature type="transmembrane region" description="Helical" evidence="6">
    <location>
        <begin position="40"/>
        <end position="61"/>
    </location>
</feature>
<dbReference type="GO" id="GO:0005886">
    <property type="term" value="C:plasma membrane"/>
    <property type="evidence" value="ECO:0007669"/>
    <property type="project" value="UniProtKB-SubCell"/>
</dbReference>
<keyword evidence="5" id="KW-0046">Antibiotic resistance</keyword>
<dbReference type="PANTHER" id="PTHR43229">
    <property type="entry name" value="NODULATION PROTEIN J"/>
    <property type="match status" value="1"/>
</dbReference>
<keyword evidence="2 6" id="KW-0812">Transmembrane</keyword>
<keyword evidence="4 6" id="KW-0472">Membrane</keyword>
<dbReference type="InterPro" id="IPR047817">
    <property type="entry name" value="ABC2_TM_bact-type"/>
</dbReference>
<dbReference type="AlphaFoldDB" id="A0ABD6FFQ1"/>
<dbReference type="EMBL" id="QGUI02000137">
    <property type="protein sequence ID" value="MFO7192856.1"/>
    <property type="molecule type" value="Genomic_DNA"/>
</dbReference>
<comment type="subcellular location">
    <subcellularLocation>
        <location evidence="6">Cell membrane</location>
        <topology evidence="6">Multi-pass membrane protein</topology>
    </subcellularLocation>
    <subcellularLocation>
        <location evidence="1">Membrane</location>
        <topology evidence="1">Multi-pass membrane protein</topology>
    </subcellularLocation>
</comment>
<dbReference type="Pfam" id="PF01061">
    <property type="entry name" value="ABC2_membrane"/>
    <property type="match status" value="1"/>
</dbReference>
<protein>
    <recommendedName>
        <fullName evidence="6">Transport permease protein</fullName>
    </recommendedName>
</protein>
<dbReference type="InterPro" id="IPR013525">
    <property type="entry name" value="ABC2_TM"/>
</dbReference>
<feature type="domain" description="ABC transmembrane type-2" evidence="7">
    <location>
        <begin position="39"/>
        <end position="275"/>
    </location>
</feature>
<dbReference type="Proteomes" id="UP000249324">
    <property type="component" value="Unassembled WGS sequence"/>
</dbReference>
<accession>A0ABD6FFQ1</accession>
<dbReference type="GO" id="GO:0046677">
    <property type="term" value="P:response to antibiotic"/>
    <property type="evidence" value="ECO:0007669"/>
    <property type="project" value="UniProtKB-KW"/>
</dbReference>
<feature type="transmembrane region" description="Helical" evidence="6">
    <location>
        <begin position="154"/>
        <end position="176"/>
    </location>
</feature>
<dbReference type="InterPro" id="IPR051784">
    <property type="entry name" value="Nod_factor_ABC_transporter"/>
</dbReference>
<evidence type="ECO:0000256" key="3">
    <source>
        <dbReference type="ARBA" id="ARBA00022989"/>
    </source>
</evidence>
<sequence>MTTLALTPQGGFGGALARTFSDGGTIMWRNLMNVRRNPELLLSATVQPIMFVLLFAYVFGGSIGDDPVMYRDFLMGGIFVQTVAFNSAFTVIGMANDLQKGIIDRFRSLPMSPAAVLIGRTMADLAVTLLGLLVMSLCGLVIGWRIRGSFTDAVLAYAVLILFAFVMAWIGALVGLISGSVEVAQSAGFIWIFPVTFISTVFVAADRLPGPLQAFAEWNPISALSDSVRSLFGNYQLRPPTDAWAQQNPTLYALISCLVLLVVFMPLAVAKYRKVAAK</sequence>
<evidence type="ECO:0000256" key="5">
    <source>
        <dbReference type="ARBA" id="ARBA00023251"/>
    </source>
</evidence>
<name>A0ABD6FFQ1_9PSEU</name>
<comment type="caution">
    <text evidence="8">The sequence shown here is derived from an EMBL/GenBank/DDBJ whole genome shotgun (WGS) entry which is preliminary data.</text>
</comment>